<dbReference type="EMBL" id="REGN01011595">
    <property type="protein sequence ID" value="RMZ97150.1"/>
    <property type="molecule type" value="Genomic_DNA"/>
</dbReference>
<dbReference type="InterPro" id="IPR018247">
    <property type="entry name" value="EF_Hand_1_Ca_BS"/>
</dbReference>
<dbReference type="SUPFAM" id="SSF47473">
    <property type="entry name" value="EF-hand"/>
    <property type="match status" value="1"/>
</dbReference>
<feature type="domain" description="EF-hand" evidence="7">
    <location>
        <begin position="78"/>
        <end position="113"/>
    </location>
</feature>
<evidence type="ECO:0000256" key="5">
    <source>
        <dbReference type="ARBA" id="ARBA00022837"/>
    </source>
</evidence>
<dbReference type="PANTHER" id="PTHR23055:SF178">
    <property type="entry name" value="NEUROCALCIN HOMOLOG"/>
    <property type="match status" value="1"/>
</dbReference>
<keyword evidence="4" id="KW-0677">Repeat</keyword>
<evidence type="ECO:0000256" key="3">
    <source>
        <dbReference type="ARBA" id="ARBA00022723"/>
    </source>
</evidence>
<dbReference type="OrthoDB" id="191686at2759"/>
<protein>
    <submittedName>
        <fullName evidence="8">Neuronal calcium sensor 2</fullName>
    </submittedName>
</protein>
<evidence type="ECO:0000313" key="8">
    <source>
        <dbReference type="EMBL" id="RMZ97150.1"/>
    </source>
</evidence>
<keyword evidence="2" id="KW-0519">Myristate</keyword>
<feature type="domain" description="EF-hand" evidence="7">
    <location>
        <begin position="162"/>
        <end position="197"/>
    </location>
</feature>
<dbReference type="Proteomes" id="UP000276133">
    <property type="component" value="Unassembled WGS sequence"/>
</dbReference>
<evidence type="ECO:0000256" key="4">
    <source>
        <dbReference type="ARBA" id="ARBA00022737"/>
    </source>
</evidence>
<dbReference type="Pfam" id="PF13833">
    <property type="entry name" value="EF-hand_8"/>
    <property type="match status" value="1"/>
</dbReference>
<reference evidence="8 9" key="1">
    <citation type="journal article" date="2018" name="Sci. Rep.">
        <title>Genomic signatures of local adaptation to the degree of environmental predictability in rotifers.</title>
        <authorList>
            <person name="Franch-Gras L."/>
            <person name="Hahn C."/>
            <person name="Garcia-Roger E.M."/>
            <person name="Carmona M.J."/>
            <person name="Serra M."/>
            <person name="Gomez A."/>
        </authorList>
    </citation>
    <scope>NUCLEOTIDE SEQUENCE [LARGE SCALE GENOMIC DNA]</scope>
    <source>
        <strain evidence="8">HYR1</strain>
    </source>
</reference>
<feature type="domain" description="EF-hand" evidence="7">
    <location>
        <begin position="114"/>
        <end position="149"/>
    </location>
</feature>
<dbReference type="Pfam" id="PF13499">
    <property type="entry name" value="EF-hand_7"/>
    <property type="match status" value="1"/>
</dbReference>
<organism evidence="8 9">
    <name type="scientific">Brachionus plicatilis</name>
    <name type="common">Marine rotifer</name>
    <name type="synonym">Brachionus muelleri</name>
    <dbReference type="NCBI Taxonomy" id="10195"/>
    <lineage>
        <taxon>Eukaryota</taxon>
        <taxon>Metazoa</taxon>
        <taxon>Spiralia</taxon>
        <taxon>Gnathifera</taxon>
        <taxon>Rotifera</taxon>
        <taxon>Eurotatoria</taxon>
        <taxon>Monogononta</taxon>
        <taxon>Pseudotrocha</taxon>
        <taxon>Ploima</taxon>
        <taxon>Brachionidae</taxon>
        <taxon>Brachionus</taxon>
    </lineage>
</organism>
<dbReference type="AlphaFoldDB" id="A0A3M7PEH0"/>
<dbReference type="CDD" id="cd00051">
    <property type="entry name" value="EFh"/>
    <property type="match status" value="1"/>
</dbReference>
<dbReference type="STRING" id="10195.A0A3M7PEH0"/>
<name>A0A3M7PEH0_BRAPC</name>
<dbReference type="PANTHER" id="PTHR23055">
    <property type="entry name" value="CALCIUM BINDING PROTEINS"/>
    <property type="match status" value="1"/>
</dbReference>
<keyword evidence="9" id="KW-1185">Reference proteome</keyword>
<dbReference type="PROSITE" id="PS00018">
    <property type="entry name" value="EF_HAND_1"/>
    <property type="match status" value="2"/>
</dbReference>
<accession>A0A3M7PEH0</accession>
<evidence type="ECO:0000256" key="2">
    <source>
        <dbReference type="ARBA" id="ARBA00022707"/>
    </source>
</evidence>
<dbReference type="InterPro" id="IPR002048">
    <property type="entry name" value="EF_hand_dom"/>
</dbReference>
<comment type="similarity">
    <text evidence="1">Belongs to the recoverin family.</text>
</comment>
<dbReference type="InterPro" id="IPR011992">
    <property type="entry name" value="EF-hand-dom_pair"/>
</dbReference>
<evidence type="ECO:0000313" key="9">
    <source>
        <dbReference type="Proteomes" id="UP000276133"/>
    </source>
</evidence>
<dbReference type="PROSITE" id="PS50222">
    <property type="entry name" value="EF_HAND_2"/>
    <property type="match status" value="3"/>
</dbReference>
<dbReference type="InterPro" id="IPR028846">
    <property type="entry name" value="Recoverin"/>
</dbReference>
<gene>
    <name evidence="8" type="ORF">BpHYR1_022419</name>
</gene>
<dbReference type="GO" id="GO:0005509">
    <property type="term" value="F:calcium ion binding"/>
    <property type="evidence" value="ECO:0007669"/>
    <property type="project" value="InterPro"/>
</dbReference>
<dbReference type="SMART" id="SM00054">
    <property type="entry name" value="EFh"/>
    <property type="match status" value="3"/>
</dbReference>
<proteinExistence type="inferred from homology"/>
<evidence type="ECO:0000256" key="1">
    <source>
        <dbReference type="ARBA" id="ARBA00006049"/>
    </source>
</evidence>
<keyword evidence="6" id="KW-0449">Lipoprotein</keyword>
<dbReference type="Gene3D" id="1.10.238.10">
    <property type="entry name" value="EF-hand"/>
    <property type="match status" value="1"/>
</dbReference>
<sequence>MGNRIASPPRTKSIFHLDKNGLSEEEILFLLEHTKFSREQILEFYSNFLRDCPHGFLTKRQFLRIFKTIFQNEHMCEKSEKFCEYIFRAIDRNSKNFIEFSDFITYFYITSFGSQSEKIELAFKIFDLNKDNVIERSEFRRVFEALLELTCDQNAKRQNVRQFEQQLDVLIKRLDKNGNRIIEFDEFLNGCLEDDYIADLLVNKMFNC</sequence>
<comment type="caution">
    <text evidence="8">The sequence shown here is derived from an EMBL/GenBank/DDBJ whole genome shotgun (WGS) entry which is preliminary data.</text>
</comment>
<evidence type="ECO:0000256" key="6">
    <source>
        <dbReference type="ARBA" id="ARBA00023288"/>
    </source>
</evidence>
<keyword evidence="3" id="KW-0479">Metal-binding</keyword>
<dbReference type="PRINTS" id="PR00450">
    <property type="entry name" value="RECOVERIN"/>
</dbReference>
<evidence type="ECO:0000259" key="7">
    <source>
        <dbReference type="PROSITE" id="PS50222"/>
    </source>
</evidence>
<keyword evidence="5" id="KW-0106">Calcium</keyword>